<proteinExistence type="predicted"/>
<dbReference type="Proteomes" id="UP000602759">
    <property type="component" value="Unassembled WGS sequence"/>
</dbReference>
<feature type="region of interest" description="Disordered" evidence="2">
    <location>
        <begin position="73"/>
        <end position="106"/>
    </location>
</feature>
<feature type="region of interest" description="Disordered" evidence="2">
    <location>
        <begin position="462"/>
        <end position="492"/>
    </location>
</feature>
<sequence>MTKEQAYEKFELPVDTDLQVVHQKFRQMHNEFLMQIDGISFNQTMKQRKEQQLEELKEAYALITGDNLDFSISGPHTGPTLDGVGGKGVQGTVSESQHTEGTDTPETFEQSLMFFGLTINSDEHTCNNIINQHIGDLQKQYQTANILAIKQLYQQEIDKAEKAKQHIITRWEKVHRDQEKERLRLEAEEQQRLDAQRRQEEERKLREEQEKLAAERRRFEEEREEKLKLEQERLRLEAEEQQRIDAQRRQEEERRLREEQEKLAAERQKFEEERQKAEEEKRKQEQERLHLEAQRKQEEEHRLREEQEKLAAEPQKFEEGQEQHNTKRDKTQDPEEEKQEENIAAEAPKGFRNQAATEYDDDKESILPPTKKRRGIALPLILQLLLLGGGAYYFMTRNPADEPPISINDSSVENTEAIRDSAAWQTANAAHNIAAYQHYLTTHREGIFRDEAQQAITALEEENKQKAAADEEARKKQQAAAAKAAQQEATSQQAMKQYNEDVAWARNMIAVDGCAGCKQEPLCRDEVIKRLRNALKHHPTGTEARELLNCVE</sequence>
<feature type="coiled-coil region" evidence="1">
    <location>
        <begin position="39"/>
        <end position="66"/>
    </location>
</feature>
<feature type="compositionally biased region" description="Basic and acidic residues" evidence="2">
    <location>
        <begin position="462"/>
        <end position="475"/>
    </location>
</feature>
<organism evidence="3 4">
    <name type="scientific">Sphingobacterium micropteri</name>
    <dbReference type="NCBI Taxonomy" id="2763501"/>
    <lineage>
        <taxon>Bacteria</taxon>
        <taxon>Pseudomonadati</taxon>
        <taxon>Bacteroidota</taxon>
        <taxon>Sphingobacteriia</taxon>
        <taxon>Sphingobacteriales</taxon>
        <taxon>Sphingobacteriaceae</taxon>
        <taxon>Sphingobacterium</taxon>
    </lineage>
</organism>
<feature type="region of interest" description="Disordered" evidence="2">
    <location>
        <begin position="260"/>
        <end position="367"/>
    </location>
</feature>
<evidence type="ECO:0000313" key="3">
    <source>
        <dbReference type="EMBL" id="MBD1433909.1"/>
    </source>
</evidence>
<feature type="compositionally biased region" description="Low complexity" evidence="2">
    <location>
        <begin position="478"/>
        <end position="492"/>
    </location>
</feature>
<dbReference type="EMBL" id="JACOIK010000009">
    <property type="protein sequence ID" value="MBD1433909.1"/>
    <property type="molecule type" value="Genomic_DNA"/>
</dbReference>
<keyword evidence="4" id="KW-1185">Reference proteome</keyword>
<evidence type="ECO:0000313" key="4">
    <source>
        <dbReference type="Proteomes" id="UP000602759"/>
    </source>
</evidence>
<evidence type="ECO:0000256" key="1">
    <source>
        <dbReference type="SAM" id="Coils"/>
    </source>
</evidence>
<evidence type="ECO:0000256" key="2">
    <source>
        <dbReference type="SAM" id="MobiDB-lite"/>
    </source>
</evidence>
<dbReference type="RefSeq" id="WP_190994852.1">
    <property type="nucleotide sequence ID" value="NZ_JACOIK010000009.1"/>
</dbReference>
<keyword evidence="1" id="KW-0175">Coiled coil</keyword>
<protein>
    <submittedName>
        <fullName evidence="3">Uncharacterized protein</fullName>
    </submittedName>
</protein>
<accession>A0ABR7YRJ5</accession>
<feature type="compositionally biased region" description="Basic and acidic residues" evidence="2">
    <location>
        <begin position="260"/>
        <end position="333"/>
    </location>
</feature>
<name>A0ABR7YRJ5_9SPHI</name>
<comment type="caution">
    <text evidence="3">The sequence shown here is derived from an EMBL/GenBank/DDBJ whole genome shotgun (WGS) entry which is preliminary data.</text>
</comment>
<reference evidence="3 4" key="1">
    <citation type="submission" date="2020-08" db="EMBL/GenBank/DDBJ databases">
        <title>Sphingobacterium sp. DN00404 isolated from aquaculture water.</title>
        <authorList>
            <person name="Zhang M."/>
        </authorList>
    </citation>
    <scope>NUCLEOTIDE SEQUENCE [LARGE SCALE GENOMIC DNA]</scope>
    <source>
        <strain evidence="3 4">DN00404</strain>
    </source>
</reference>
<gene>
    <name evidence="3" type="ORF">H8B06_13810</name>
</gene>